<feature type="compositionally biased region" description="Low complexity" evidence="5">
    <location>
        <begin position="19"/>
        <end position="38"/>
    </location>
</feature>
<feature type="compositionally biased region" description="Acidic residues" evidence="5">
    <location>
        <begin position="538"/>
        <end position="552"/>
    </location>
</feature>
<keyword evidence="2 4" id="KW-0863">Zinc-finger</keyword>
<dbReference type="SUPFAM" id="SSF57850">
    <property type="entry name" value="RING/U-box"/>
    <property type="match status" value="1"/>
</dbReference>
<dbReference type="PANTHER" id="PTHR21319:SF0">
    <property type="entry name" value="AND RING FINGER DOMAIN PROTEIN, PUTATIVE (AFU_ORTHOLOGUE AFUA_1G08900)-RELATED"/>
    <property type="match status" value="1"/>
</dbReference>
<proteinExistence type="predicted"/>
<dbReference type="SMART" id="SM00184">
    <property type="entry name" value="RING"/>
    <property type="match status" value="1"/>
</dbReference>
<protein>
    <submittedName>
        <fullName evidence="9">Zf-CHY-domain-containing protein</fullName>
    </submittedName>
</protein>
<dbReference type="Pfam" id="PF13639">
    <property type="entry name" value="zf-RING_2"/>
    <property type="match status" value="1"/>
</dbReference>
<dbReference type="Pfam" id="PF14599">
    <property type="entry name" value="zinc_ribbon_6"/>
    <property type="match status" value="1"/>
</dbReference>
<sequence>MSSLLTAFILAPVRRFTTPQQAQPHPAPNHAHAQSHANPKPPPDTAIIPPGSPARDRAQSSFDRFVPLLPVESTPTTTAMPLSSSPPADPSDPSDPAPIAMRLALADAPPQSSLPADDGMRGLRKRIHEIRDMRASAPEKAQAMHALMTQSWQAARGAGSIGGEGGHVCHAGHGGHVRSGGDPEWNVRPQDLRRVYRPRVEGEEEEELVLGCRHYKRNVKVQCYDCRAWYPCRHCHDEGEGHALNRRATENMLCMLCLTPQPAGQYCRSCGGRAGWYYCDICKLWDDDGTKRIYHCGDCGICRRGEGLGKDFQHCKKCNVCISIQNFATHRCIERATECDCPICGEYMFTSALDIVAMPCGHYLHAACYTAYMATAYKCPICKASAANMELAWRKLDSEIARQPMPRQWADTRADVRCNDCGHASVVPYHWLGCKCAVCDGFNTLEVRLLAAERVVRDVEDFARRERLAAERREGQRGEGVRSTVLAARPAGGYFQTAEEERGRAGNEQGLLEGFRPMEMMARFGARSLSPIRHYFEEEEEVGSEDDDEEEGGGGIWGEEGWFFSEESEGEGTDEEVDVFGGEEGESEDEDGDGGGRLDLQLIGHR</sequence>
<dbReference type="Pfam" id="PF05495">
    <property type="entry name" value="zf-CHY"/>
    <property type="match status" value="1"/>
</dbReference>
<feature type="region of interest" description="Disordered" evidence="5">
    <location>
        <begin position="73"/>
        <end position="98"/>
    </location>
</feature>
<feature type="region of interest" description="Disordered" evidence="5">
    <location>
        <begin position="538"/>
        <end position="606"/>
    </location>
</feature>
<dbReference type="GO" id="GO:0006511">
    <property type="term" value="P:ubiquitin-dependent protein catabolic process"/>
    <property type="evidence" value="ECO:0007669"/>
    <property type="project" value="TreeGrafter"/>
</dbReference>
<feature type="domain" description="CTCHY-type" evidence="8">
    <location>
        <begin position="274"/>
        <end position="340"/>
    </location>
</feature>
<dbReference type="PROSITE" id="PS51266">
    <property type="entry name" value="ZF_CHY"/>
    <property type="match status" value="1"/>
</dbReference>
<dbReference type="InterPro" id="IPR039512">
    <property type="entry name" value="RCHY1_zinc-ribbon"/>
</dbReference>
<dbReference type="CDD" id="cd16464">
    <property type="entry name" value="RING-H2_Pirh2-like"/>
    <property type="match status" value="1"/>
</dbReference>
<gene>
    <name evidence="9" type="ORF">EJ06DRAFT_512009</name>
</gene>
<evidence type="ECO:0000259" key="7">
    <source>
        <dbReference type="PROSITE" id="PS51266"/>
    </source>
</evidence>
<keyword evidence="1" id="KW-0479">Metal-binding</keyword>
<evidence type="ECO:0000256" key="4">
    <source>
        <dbReference type="PROSITE-ProRule" id="PRU00601"/>
    </source>
</evidence>
<dbReference type="InterPro" id="IPR013083">
    <property type="entry name" value="Znf_RING/FYVE/PHD"/>
</dbReference>
<evidence type="ECO:0000256" key="1">
    <source>
        <dbReference type="ARBA" id="ARBA00022723"/>
    </source>
</evidence>
<keyword evidence="10" id="KW-1185">Reference proteome</keyword>
<dbReference type="PANTHER" id="PTHR21319">
    <property type="entry name" value="RING FINGER AND CHY ZINC FINGER DOMAIN-CONTAINING PROTEIN 1"/>
    <property type="match status" value="1"/>
</dbReference>
<dbReference type="Proteomes" id="UP000799640">
    <property type="component" value="Unassembled WGS sequence"/>
</dbReference>
<feature type="compositionally biased region" description="Acidic residues" evidence="5">
    <location>
        <begin position="566"/>
        <end position="593"/>
    </location>
</feature>
<dbReference type="PROSITE" id="PS51270">
    <property type="entry name" value="ZF_CTCHY"/>
    <property type="match status" value="1"/>
</dbReference>
<evidence type="ECO:0000313" key="9">
    <source>
        <dbReference type="EMBL" id="KAF2398979.1"/>
    </source>
</evidence>
<dbReference type="SUPFAM" id="SSF161245">
    <property type="entry name" value="Zinc hairpin stack"/>
    <property type="match status" value="1"/>
</dbReference>
<feature type="compositionally biased region" description="Polar residues" evidence="5">
    <location>
        <begin position="73"/>
        <end position="82"/>
    </location>
</feature>
<dbReference type="SUPFAM" id="SSF161219">
    <property type="entry name" value="CHY zinc finger-like"/>
    <property type="match status" value="1"/>
</dbReference>
<dbReference type="GO" id="GO:0008270">
    <property type="term" value="F:zinc ion binding"/>
    <property type="evidence" value="ECO:0007669"/>
    <property type="project" value="UniProtKB-KW"/>
</dbReference>
<dbReference type="InterPro" id="IPR008913">
    <property type="entry name" value="Znf_CHY"/>
</dbReference>
<feature type="region of interest" description="Disordered" evidence="5">
    <location>
        <begin position="18"/>
        <end position="58"/>
    </location>
</feature>
<evidence type="ECO:0000259" key="6">
    <source>
        <dbReference type="PROSITE" id="PS50089"/>
    </source>
</evidence>
<feature type="compositionally biased region" description="Pro residues" evidence="5">
    <location>
        <begin position="87"/>
        <end position="96"/>
    </location>
</feature>
<dbReference type="GO" id="GO:0016567">
    <property type="term" value="P:protein ubiquitination"/>
    <property type="evidence" value="ECO:0007669"/>
    <property type="project" value="TreeGrafter"/>
</dbReference>
<dbReference type="EMBL" id="ML996698">
    <property type="protein sequence ID" value="KAF2398979.1"/>
    <property type="molecule type" value="Genomic_DNA"/>
</dbReference>
<feature type="domain" description="CHY-type" evidence="7">
    <location>
        <begin position="205"/>
        <end position="272"/>
    </location>
</feature>
<dbReference type="InterPro" id="IPR001841">
    <property type="entry name" value="Znf_RING"/>
</dbReference>
<name>A0A6G1HT19_9PEZI</name>
<dbReference type="InterPro" id="IPR037274">
    <property type="entry name" value="Znf_CHY_sf"/>
</dbReference>
<dbReference type="OrthoDB" id="411372at2759"/>
<dbReference type="AlphaFoldDB" id="A0A6G1HT19"/>
<evidence type="ECO:0000259" key="8">
    <source>
        <dbReference type="PROSITE" id="PS51270"/>
    </source>
</evidence>
<dbReference type="Gene3D" id="2.20.28.10">
    <property type="match status" value="1"/>
</dbReference>
<dbReference type="InterPro" id="IPR037275">
    <property type="entry name" value="Znf_CTCHY_sf"/>
</dbReference>
<dbReference type="InterPro" id="IPR017921">
    <property type="entry name" value="Znf_CTCHY"/>
</dbReference>
<dbReference type="PROSITE" id="PS50089">
    <property type="entry name" value="ZF_RING_2"/>
    <property type="match status" value="1"/>
</dbReference>
<evidence type="ECO:0000256" key="5">
    <source>
        <dbReference type="SAM" id="MobiDB-lite"/>
    </source>
</evidence>
<dbReference type="GO" id="GO:0061630">
    <property type="term" value="F:ubiquitin protein ligase activity"/>
    <property type="evidence" value="ECO:0007669"/>
    <property type="project" value="TreeGrafter"/>
</dbReference>
<feature type="domain" description="RING-type" evidence="6">
    <location>
        <begin position="341"/>
        <end position="383"/>
    </location>
</feature>
<evidence type="ECO:0000256" key="3">
    <source>
        <dbReference type="ARBA" id="ARBA00022833"/>
    </source>
</evidence>
<evidence type="ECO:0000256" key="2">
    <source>
        <dbReference type="ARBA" id="ARBA00022771"/>
    </source>
</evidence>
<dbReference type="GO" id="GO:0005634">
    <property type="term" value="C:nucleus"/>
    <property type="evidence" value="ECO:0007669"/>
    <property type="project" value="TreeGrafter"/>
</dbReference>
<accession>A0A6G1HT19</accession>
<reference evidence="9" key="1">
    <citation type="journal article" date="2020" name="Stud. Mycol.">
        <title>101 Dothideomycetes genomes: a test case for predicting lifestyles and emergence of pathogens.</title>
        <authorList>
            <person name="Haridas S."/>
            <person name="Albert R."/>
            <person name="Binder M."/>
            <person name="Bloem J."/>
            <person name="Labutti K."/>
            <person name="Salamov A."/>
            <person name="Andreopoulos B."/>
            <person name="Baker S."/>
            <person name="Barry K."/>
            <person name="Bills G."/>
            <person name="Bluhm B."/>
            <person name="Cannon C."/>
            <person name="Castanera R."/>
            <person name="Culley D."/>
            <person name="Daum C."/>
            <person name="Ezra D."/>
            <person name="Gonzalez J."/>
            <person name="Henrissat B."/>
            <person name="Kuo A."/>
            <person name="Liang C."/>
            <person name="Lipzen A."/>
            <person name="Lutzoni F."/>
            <person name="Magnuson J."/>
            <person name="Mondo S."/>
            <person name="Nolan M."/>
            <person name="Ohm R."/>
            <person name="Pangilinan J."/>
            <person name="Park H.-J."/>
            <person name="Ramirez L."/>
            <person name="Alfaro M."/>
            <person name="Sun H."/>
            <person name="Tritt A."/>
            <person name="Yoshinaga Y."/>
            <person name="Zwiers L.-H."/>
            <person name="Turgeon B."/>
            <person name="Goodwin S."/>
            <person name="Spatafora J."/>
            <person name="Crous P."/>
            <person name="Grigoriev I."/>
        </authorList>
    </citation>
    <scope>NUCLEOTIDE SEQUENCE</scope>
    <source>
        <strain evidence="9">CBS 262.69</strain>
    </source>
</reference>
<organism evidence="9 10">
    <name type="scientific">Trichodelitschia bisporula</name>
    <dbReference type="NCBI Taxonomy" id="703511"/>
    <lineage>
        <taxon>Eukaryota</taxon>
        <taxon>Fungi</taxon>
        <taxon>Dikarya</taxon>
        <taxon>Ascomycota</taxon>
        <taxon>Pezizomycotina</taxon>
        <taxon>Dothideomycetes</taxon>
        <taxon>Dothideomycetes incertae sedis</taxon>
        <taxon>Phaeotrichales</taxon>
        <taxon>Phaeotrichaceae</taxon>
        <taxon>Trichodelitschia</taxon>
    </lineage>
</organism>
<keyword evidence="3" id="KW-0862">Zinc</keyword>
<evidence type="ECO:0000313" key="10">
    <source>
        <dbReference type="Proteomes" id="UP000799640"/>
    </source>
</evidence>
<dbReference type="Gene3D" id="3.30.40.10">
    <property type="entry name" value="Zinc/RING finger domain, C3HC4 (zinc finger)"/>
    <property type="match status" value="1"/>
</dbReference>